<dbReference type="Proteomes" id="UP000831298">
    <property type="component" value="Segment"/>
</dbReference>
<evidence type="ECO:0000313" key="1">
    <source>
        <dbReference type="EMBL" id="UOL48428.1"/>
    </source>
</evidence>
<protein>
    <submittedName>
        <fullName evidence="1">Uncharacterized protein</fullName>
    </submittedName>
</protein>
<reference evidence="1 2" key="1">
    <citation type="submission" date="2022-02" db="EMBL/GenBank/DDBJ databases">
        <authorList>
            <person name="Gylling M."/>
        </authorList>
    </citation>
    <scope>NUCLEOTIDE SEQUENCE [LARGE SCALE GENOMIC DNA]</scope>
</reference>
<accession>A0AAE9GQK5</accession>
<dbReference type="GeneID" id="80266063"/>
<name>A0AAE9GQK5_9CAUD</name>
<evidence type="ECO:0000313" key="2">
    <source>
        <dbReference type="Proteomes" id="UP000831298"/>
    </source>
</evidence>
<keyword evidence="2" id="KW-1185">Reference proteome</keyword>
<organism evidence="1 2">
    <name type="scientific">Pseudomonas phage Kremar</name>
    <dbReference type="NCBI Taxonomy" id="2928831"/>
    <lineage>
        <taxon>Viruses</taxon>
        <taxon>Duplodnaviria</taxon>
        <taxon>Heunggongvirae</taxon>
        <taxon>Uroviricota</taxon>
        <taxon>Caudoviricetes</taxon>
        <taxon>Vandenendeviridae</taxon>
        <taxon>Gorskivirinae</taxon>
        <taxon>Kremarvirus</taxon>
        <taxon>Kremarvirus kremar</taxon>
    </lineage>
</organism>
<sequence>MTVGGWTWWCEQYKLAHPQEVLDYKQLMQKYIKGEKPE</sequence>
<dbReference type="KEGG" id="vg:80266063"/>
<proteinExistence type="predicted"/>
<dbReference type="EMBL" id="OM982620">
    <property type="protein sequence ID" value="UOL48428.1"/>
    <property type="molecule type" value="Genomic_DNA"/>
</dbReference>
<dbReference type="RefSeq" id="YP_010766384.1">
    <property type="nucleotide sequence ID" value="NC_073679.1"/>
</dbReference>